<evidence type="ECO:0000256" key="4">
    <source>
        <dbReference type="ARBA" id="ARBA00023136"/>
    </source>
</evidence>
<feature type="region of interest" description="Disordered" evidence="6">
    <location>
        <begin position="244"/>
        <end position="271"/>
    </location>
</feature>
<comment type="subcellular location">
    <subcellularLocation>
        <location evidence="1">Membrane</location>
        <topology evidence="1">Multi-pass membrane protein</topology>
    </subcellularLocation>
</comment>
<keyword evidence="2 5" id="KW-0812">Transmembrane</keyword>
<dbReference type="PANTHER" id="PTHR23291:SF47">
    <property type="entry name" value="TRANSMEMBRANE BAX INHIBITOR MOTIF CONTAINING 7"/>
    <property type="match status" value="1"/>
</dbReference>
<dbReference type="Pfam" id="PF01027">
    <property type="entry name" value="Bax1-I"/>
    <property type="match status" value="1"/>
</dbReference>
<dbReference type="InterPro" id="IPR006214">
    <property type="entry name" value="Bax_inhibitor_1-related"/>
</dbReference>
<keyword evidence="8" id="KW-1185">Reference proteome</keyword>
<feature type="transmembrane region" description="Helical" evidence="5">
    <location>
        <begin position="59"/>
        <end position="77"/>
    </location>
</feature>
<feature type="transmembrane region" description="Helical" evidence="5">
    <location>
        <begin position="169"/>
        <end position="187"/>
    </location>
</feature>
<evidence type="ECO:0000256" key="2">
    <source>
        <dbReference type="ARBA" id="ARBA00022692"/>
    </source>
</evidence>
<dbReference type="OrthoDB" id="7933078at2759"/>
<organism evidence="7 8">
    <name type="scientific">Penaeus vannamei</name>
    <name type="common">Whiteleg shrimp</name>
    <name type="synonym">Litopenaeus vannamei</name>
    <dbReference type="NCBI Taxonomy" id="6689"/>
    <lineage>
        <taxon>Eukaryota</taxon>
        <taxon>Metazoa</taxon>
        <taxon>Ecdysozoa</taxon>
        <taxon>Arthropoda</taxon>
        <taxon>Crustacea</taxon>
        <taxon>Multicrustacea</taxon>
        <taxon>Malacostraca</taxon>
        <taxon>Eumalacostraca</taxon>
        <taxon>Eucarida</taxon>
        <taxon>Decapoda</taxon>
        <taxon>Dendrobranchiata</taxon>
        <taxon>Penaeoidea</taxon>
        <taxon>Penaeidae</taxon>
        <taxon>Penaeus</taxon>
    </lineage>
</organism>
<evidence type="ECO:0000256" key="6">
    <source>
        <dbReference type="SAM" id="MobiDB-lite"/>
    </source>
</evidence>
<evidence type="ECO:0000313" key="8">
    <source>
        <dbReference type="Proteomes" id="UP000283509"/>
    </source>
</evidence>
<name>A0A3R7SN56_PENVA</name>
<evidence type="ECO:0000256" key="3">
    <source>
        <dbReference type="ARBA" id="ARBA00022989"/>
    </source>
</evidence>
<comment type="caution">
    <text evidence="7">The sequence shown here is derived from an EMBL/GenBank/DDBJ whole genome shotgun (WGS) entry which is preliminary data.</text>
</comment>
<keyword evidence="4 5" id="KW-0472">Membrane</keyword>
<accession>A0A3R7SN56</accession>
<dbReference type="EMBL" id="QCYY01002723">
    <property type="protein sequence ID" value="ROT68066.1"/>
    <property type="molecule type" value="Genomic_DNA"/>
</dbReference>
<reference evidence="7 8" key="1">
    <citation type="submission" date="2018-04" db="EMBL/GenBank/DDBJ databases">
        <authorList>
            <person name="Zhang X."/>
            <person name="Yuan J."/>
            <person name="Li F."/>
            <person name="Xiang J."/>
        </authorList>
    </citation>
    <scope>NUCLEOTIDE SEQUENCE [LARGE SCALE GENOMIC DNA]</scope>
    <source>
        <tissue evidence="7">Muscle</tissue>
    </source>
</reference>
<feature type="transmembrane region" description="Helical" evidence="5">
    <location>
        <begin position="141"/>
        <end position="163"/>
    </location>
</feature>
<protein>
    <submittedName>
        <fullName evidence="7">Uncharacterized protein</fullName>
    </submittedName>
</protein>
<evidence type="ECO:0000256" key="5">
    <source>
        <dbReference type="RuleBase" id="RU004379"/>
    </source>
</evidence>
<proteinExistence type="inferred from homology"/>
<sequence>MYSVSADRSPATFRGESIRLSFFGRVLTVLAPQLLVTFGLAAMFVRVSSFSAYAHRNPGTFGFSLSVMCAMMLALVFCCNLRKKSPDKYIMLLVVAICEAYMLGDMSSCKEDVDMAIVVTMTVMLLLSVFAFWIKYDFSVLVVFVVVRVAVPVLFFGSVAIWSNAIVNMKYISLWLVLFSFCVVIDIQRIIGRNHILSLSPDELSVALHLHLDTIHVFIPRFLFTLRQLSVDLELDRAPRLIDSGREQHGGQHCDSTGNAGGEDGEEMFRD</sequence>
<dbReference type="Proteomes" id="UP000283509">
    <property type="component" value="Unassembled WGS sequence"/>
</dbReference>
<reference evidence="7 8" key="2">
    <citation type="submission" date="2019-01" db="EMBL/GenBank/DDBJ databases">
        <title>The decoding of complex shrimp genome reveals the adaptation for benthos swimmer, frequently molting mechanism and breeding impact on genome.</title>
        <authorList>
            <person name="Sun Y."/>
            <person name="Gao Y."/>
            <person name="Yu Y."/>
        </authorList>
    </citation>
    <scope>NUCLEOTIDE SEQUENCE [LARGE SCALE GENOMIC DNA]</scope>
    <source>
        <tissue evidence="7">Muscle</tissue>
    </source>
</reference>
<dbReference type="PANTHER" id="PTHR23291">
    <property type="entry name" value="BAX INHIBITOR-RELATED"/>
    <property type="match status" value="1"/>
</dbReference>
<evidence type="ECO:0000256" key="1">
    <source>
        <dbReference type="ARBA" id="ARBA00004141"/>
    </source>
</evidence>
<keyword evidence="3 5" id="KW-1133">Transmembrane helix</keyword>
<gene>
    <name evidence="7" type="ORF">C7M84_013845</name>
</gene>
<evidence type="ECO:0000313" key="7">
    <source>
        <dbReference type="EMBL" id="ROT68066.1"/>
    </source>
</evidence>
<dbReference type="AlphaFoldDB" id="A0A3R7SN56"/>
<feature type="transmembrane region" description="Helical" evidence="5">
    <location>
        <begin position="116"/>
        <end position="134"/>
    </location>
</feature>
<feature type="transmembrane region" description="Helical" evidence="5">
    <location>
        <begin position="22"/>
        <end position="47"/>
    </location>
</feature>
<dbReference type="GO" id="GO:0016020">
    <property type="term" value="C:membrane"/>
    <property type="evidence" value="ECO:0007669"/>
    <property type="project" value="UniProtKB-SubCell"/>
</dbReference>
<comment type="similarity">
    <text evidence="5">Belongs to the BI1 family.</text>
</comment>